<proteinExistence type="predicted"/>
<dbReference type="Proteomes" id="UP000235619">
    <property type="component" value="Unassembled WGS sequence"/>
</dbReference>
<sequence>MIADFKVPFLDRIKLLLDLNEGIGLPLEPLGYTQEEFKKMKEERNPIIIEVINTGKVSMGKFNS</sequence>
<evidence type="ECO:0000313" key="1">
    <source>
        <dbReference type="EMBL" id="PMP95258.1"/>
    </source>
</evidence>
<gene>
    <name evidence="1" type="ORF">C0169_05560</name>
</gene>
<organism evidence="1 2">
    <name type="scientific">Thermodesulfobacterium geofontis</name>
    <dbReference type="NCBI Taxonomy" id="1295609"/>
    <lineage>
        <taxon>Bacteria</taxon>
        <taxon>Pseudomonadati</taxon>
        <taxon>Thermodesulfobacteriota</taxon>
        <taxon>Thermodesulfobacteria</taxon>
        <taxon>Thermodesulfobacteriales</taxon>
        <taxon>Thermodesulfobacteriaceae</taxon>
        <taxon>Thermodesulfobacterium</taxon>
    </lineage>
</organism>
<protein>
    <submittedName>
        <fullName evidence="1">Uncharacterized protein</fullName>
    </submittedName>
</protein>
<name>A0A2N7QA83_9BACT</name>
<comment type="caution">
    <text evidence="1">The sequence shown here is derived from an EMBL/GenBank/DDBJ whole genome shotgun (WGS) entry which is preliminary data.</text>
</comment>
<dbReference type="AlphaFoldDB" id="A0A2N7QA83"/>
<evidence type="ECO:0000313" key="2">
    <source>
        <dbReference type="Proteomes" id="UP000235619"/>
    </source>
</evidence>
<dbReference type="EMBL" id="PNJD01000342">
    <property type="protein sequence ID" value="PMP95258.1"/>
    <property type="molecule type" value="Genomic_DNA"/>
</dbReference>
<reference evidence="1 2" key="1">
    <citation type="submission" date="2018-01" db="EMBL/GenBank/DDBJ databases">
        <title>Metagenomic assembled genomes from two thermal pools in the Uzon Caldera, Kamchatka, Russia.</title>
        <authorList>
            <person name="Wilkins L."/>
            <person name="Ettinger C."/>
        </authorList>
    </citation>
    <scope>NUCLEOTIDE SEQUENCE [LARGE SCALE GENOMIC DNA]</scope>
    <source>
        <strain evidence="1">ARK-04</strain>
    </source>
</reference>
<accession>A0A2N7QA83</accession>